<protein>
    <submittedName>
        <fullName evidence="1">Uncharacterized protein</fullName>
    </submittedName>
</protein>
<organism evidence="1 2">
    <name type="scientific">Exilibacterium tricleocarpae</name>
    <dbReference type="NCBI Taxonomy" id="2591008"/>
    <lineage>
        <taxon>Bacteria</taxon>
        <taxon>Pseudomonadati</taxon>
        <taxon>Pseudomonadota</taxon>
        <taxon>Gammaproteobacteria</taxon>
        <taxon>Cellvibrionales</taxon>
        <taxon>Cellvibrionaceae</taxon>
        <taxon>Exilibacterium</taxon>
    </lineage>
</organism>
<dbReference type="Proteomes" id="UP000319732">
    <property type="component" value="Unassembled WGS sequence"/>
</dbReference>
<sequence>MLTKYRGHYSLTTVSEQGEVDKCSRSTEFEVDEFEHPGARLRRIAYAAMEKYNALGVSIGDFREVT</sequence>
<name>A0A545SYX2_9GAMM</name>
<proteinExistence type="predicted"/>
<comment type="caution">
    <text evidence="1">The sequence shown here is derived from an EMBL/GenBank/DDBJ whole genome shotgun (WGS) entry which is preliminary data.</text>
</comment>
<dbReference type="AlphaFoldDB" id="A0A545SYX2"/>
<reference evidence="1 2" key="1">
    <citation type="submission" date="2019-06" db="EMBL/GenBank/DDBJ databases">
        <title>Whole genome sequence for Cellvibrionaceae sp. R142.</title>
        <authorList>
            <person name="Wang G."/>
        </authorList>
    </citation>
    <scope>NUCLEOTIDE SEQUENCE [LARGE SCALE GENOMIC DNA]</scope>
    <source>
        <strain evidence="1 2">R142</strain>
    </source>
</reference>
<evidence type="ECO:0000313" key="1">
    <source>
        <dbReference type="EMBL" id="TQV70150.1"/>
    </source>
</evidence>
<dbReference type="EMBL" id="VHSG01000025">
    <property type="protein sequence ID" value="TQV70150.1"/>
    <property type="molecule type" value="Genomic_DNA"/>
</dbReference>
<accession>A0A545SYX2</accession>
<evidence type="ECO:0000313" key="2">
    <source>
        <dbReference type="Proteomes" id="UP000319732"/>
    </source>
</evidence>
<gene>
    <name evidence="1" type="ORF">FKG94_21750</name>
</gene>
<dbReference type="RefSeq" id="WP_142929054.1">
    <property type="nucleotide sequence ID" value="NZ_ML660103.1"/>
</dbReference>
<keyword evidence="2" id="KW-1185">Reference proteome</keyword>